<gene>
    <name evidence="8" type="ordered locus">MSMEI_5269</name>
</gene>
<dbReference type="Proteomes" id="UP000006158">
    <property type="component" value="Chromosome"/>
</dbReference>
<evidence type="ECO:0000256" key="6">
    <source>
        <dbReference type="SAM" id="MobiDB-lite"/>
    </source>
</evidence>
<dbReference type="PANTHER" id="PTHR31632">
    <property type="entry name" value="IRON TRANSPORTER FTH1"/>
    <property type="match status" value="1"/>
</dbReference>
<evidence type="ECO:0000256" key="4">
    <source>
        <dbReference type="ARBA" id="ARBA00022989"/>
    </source>
</evidence>
<dbReference type="AlphaFoldDB" id="I7G7L6"/>
<evidence type="ECO:0000256" key="2">
    <source>
        <dbReference type="ARBA" id="ARBA00008333"/>
    </source>
</evidence>
<dbReference type="PANTHER" id="PTHR31632:SF2">
    <property type="entry name" value="PLASMA MEMBRANE IRON PERMEASE"/>
    <property type="match status" value="1"/>
</dbReference>
<sequence>MGPRAPFRWTAARRTPAAPEAPPAKVSHALPRLAKAKRLYPLDRGRLMTPITDVPTSILAASNITSQLLGSGLIGLREGLEAAIVVSILVAFLVKSERRDALRWVWLGVSCAIAVTVTVFLVIQFGENTISGLGAEAVAGIASLLAVVIVTTMVLWMKKAAASISGELRSDLAQALETGGPAVALLAFLAVGREGVETALFMVGYAEAETLWPLTGLIVGVLIAVAIAYGMYAGAVRLDLGKFFKWTGVFLIVVAAGILAYATKALQTVGWLPGLGAKAFDVSGGGGWFNWSAWYGEAIQGIFNIDPTPTVLQFAAWLTYIVVVLALFLKPGRASSPASSEPIVDPEAPITSERSTT</sequence>
<comment type="subcellular location">
    <subcellularLocation>
        <location evidence="1">Membrane</location>
        <topology evidence="1">Multi-pass membrane protein</topology>
    </subcellularLocation>
</comment>
<feature type="transmembrane region" description="Helical" evidence="7">
    <location>
        <begin position="101"/>
        <end position="125"/>
    </location>
</feature>
<protein>
    <submittedName>
        <fullName evidence="8">Iron permease FTR1</fullName>
    </submittedName>
</protein>
<dbReference type="KEGG" id="msg:MSMEI_5269"/>
<comment type="similarity">
    <text evidence="2">Belongs to the oxidase-dependent Fe transporter (OFeT) (TC 9.A.10.1) family.</text>
</comment>
<accession>I7G7L6</accession>
<dbReference type="PATRIC" id="fig|246196.56.peg.5390"/>
<dbReference type="Pfam" id="PF03239">
    <property type="entry name" value="FTR1"/>
    <property type="match status" value="1"/>
</dbReference>
<evidence type="ECO:0000313" key="8">
    <source>
        <dbReference type="EMBL" id="AFP41712.1"/>
    </source>
</evidence>
<feature type="region of interest" description="Disordered" evidence="6">
    <location>
        <begin position="334"/>
        <end position="357"/>
    </location>
</feature>
<feature type="transmembrane region" description="Helical" evidence="7">
    <location>
        <begin position="137"/>
        <end position="156"/>
    </location>
</feature>
<proteinExistence type="inferred from homology"/>
<reference evidence="8 9" key="1">
    <citation type="journal article" date="2007" name="Genome Biol.">
        <title>Interrupted coding sequences in Mycobacterium smegmatis: authentic mutations or sequencing errors?</title>
        <authorList>
            <person name="Deshayes C."/>
            <person name="Perrodou E."/>
            <person name="Gallien S."/>
            <person name="Euphrasie D."/>
            <person name="Schaeffer C."/>
            <person name="Van-Dorsselaer A."/>
            <person name="Poch O."/>
            <person name="Lecompte O."/>
            <person name="Reyrat J.M."/>
        </authorList>
    </citation>
    <scope>NUCLEOTIDE SEQUENCE [LARGE SCALE GENOMIC DNA]</scope>
    <source>
        <strain evidence="9">ATCC 700084 / mc(2)155</strain>
    </source>
</reference>
<evidence type="ECO:0000256" key="5">
    <source>
        <dbReference type="ARBA" id="ARBA00023136"/>
    </source>
</evidence>
<keyword evidence="4 7" id="KW-1133">Transmembrane helix</keyword>
<dbReference type="GO" id="GO:0033573">
    <property type="term" value="C:high-affinity iron permease complex"/>
    <property type="evidence" value="ECO:0007669"/>
    <property type="project" value="InterPro"/>
</dbReference>
<evidence type="ECO:0000256" key="1">
    <source>
        <dbReference type="ARBA" id="ARBA00004141"/>
    </source>
</evidence>
<dbReference type="EMBL" id="CP001663">
    <property type="protein sequence ID" value="AFP41712.1"/>
    <property type="molecule type" value="Genomic_DNA"/>
</dbReference>
<dbReference type="GO" id="GO:0015093">
    <property type="term" value="F:ferrous iron transmembrane transporter activity"/>
    <property type="evidence" value="ECO:0007669"/>
    <property type="project" value="TreeGrafter"/>
</dbReference>
<feature type="transmembrane region" description="Helical" evidence="7">
    <location>
        <begin position="311"/>
        <end position="329"/>
    </location>
</feature>
<dbReference type="NCBIfam" id="NF041756">
    <property type="entry name" value="EfeU"/>
    <property type="match status" value="1"/>
</dbReference>
<name>I7G7L6_MYCS2</name>
<keyword evidence="3 7" id="KW-0812">Transmembrane</keyword>
<feature type="transmembrane region" description="Helical" evidence="7">
    <location>
        <begin position="243"/>
        <end position="262"/>
    </location>
</feature>
<feature type="transmembrane region" description="Helical" evidence="7">
    <location>
        <begin position="211"/>
        <end position="231"/>
    </location>
</feature>
<reference evidence="8 9" key="2">
    <citation type="journal article" date="2009" name="Genome Res.">
        <title>Ortho-proteogenomics: multiple proteomes investigation through orthology and a new MS-based protocol.</title>
        <authorList>
            <person name="Gallien S."/>
            <person name="Perrodou E."/>
            <person name="Carapito C."/>
            <person name="Deshayes C."/>
            <person name="Reyrat J.M."/>
            <person name="Van Dorsselaer A."/>
            <person name="Poch O."/>
            <person name="Schaeffer C."/>
            <person name="Lecompte O."/>
        </authorList>
    </citation>
    <scope>NUCLEOTIDE SEQUENCE [LARGE SCALE GENOMIC DNA]</scope>
    <source>
        <strain evidence="9">ATCC 700084 / mc(2)155</strain>
    </source>
</reference>
<dbReference type="InterPro" id="IPR004923">
    <property type="entry name" value="FTR1/Fip1/EfeU"/>
</dbReference>
<organism evidence="8 9">
    <name type="scientific">Mycolicibacterium smegmatis (strain ATCC 700084 / mc(2)155)</name>
    <name type="common">Mycobacterium smegmatis</name>
    <dbReference type="NCBI Taxonomy" id="246196"/>
    <lineage>
        <taxon>Bacteria</taxon>
        <taxon>Bacillati</taxon>
        <taxon>Actinomycetota</taxon>
        <taxon>Actinomycetes</taxon>
        <taxon>Mycobacteriales</taxon>
        <taxon>Mycobacteriaceae</taxon>
        <taxon>Mycolicibacterium</taxon>
    </lineage>
</organism>
<keyword evidence="5 7" id="KW-0472">Membrane</keyword>
<evidence type="ECO:0000256" key="3">
    <source>
        <dbReference type="ARBA" id="ARBA00022692"/>
    </source>
</evidence>
<evidence type="ECO:0000256" key="7">
    <source>
        <dbReference type="SAM" id="Phobius"/>
    </source>
</evidence>
<evidence type="ECO:0000313" key="9">
    <source>
        <dbReference type="Proteomes" id="UP000006158"/>
    </source>
</evidence>